<dbReference type="AlphaFoldDB" id="A0AA35R5I8"/>
<feature type="compositionally biased region" description="Acidic residues" evidence="5">
    <location>
        <begin position="1"/>
        <end position="11"/>
    </location>
</feature>
<dbReference type="PANTHER" id="PTHR48036">
    <property type="entry name" value="SPLICING FACTOR (PAD-1), PUTATIVE (AFU_ORTHOLOGUE AFUA_1G15810)-RELATED"/>
    <property type="match status" value="1"/>
</dbReference>
<proteinExistence type="predicted"/>
<dbReference type="PROSITE" id="PS50102">
    <property type="entry name" value="RRM"/>
    <property type="match status" value="2"/>
</dbReference>
<evidence type="ECO:0000256" key="2">
    <source>
        <dbReference type="ARBA" id="ARBA00022737"/>
    </source>
</evidence>
<accession>A0AA35R5I8</accession>
<feature type="compositionally biased region" description="Low complexity" evidence="5">
    <location>
        <begin position="130"/>
        <end position="140"/>
    </location>
</feature>
<dbReference type="SMART" id="SM00360">
    <property type="entry name" value="RRM"/>
    <property type="match status" value="3"/>
</dbReference>
<sequence length="516" mass="57640">MTDDVDVEDLLEAPFKKETEKEEQEEEKDRRRSRDDEGKRKHHRRHSHRRSRSGSLSPHKRSRSKDRSNRHSRGSRRRRQGGGVVSGNLSYCLCVCRSRSGSRERRRQSRSHSREKGRGGHRRYHKRSPSPKGKSPSSRPITLGPPAKRPSPNAEPPSVERDRRTVMCMQLSAKVSPHDLEEFFQKVGQVCDVKMISDRNSRRSKGIAYVEFYDENSVLPVSWSLVLYAVRTRVWTALFPKALALTGQKLVGVPIIVQPTMAEKNRLAAQAQNLKKAEGPRKLYVGSLHYSINESILKTIFEPFGAVDKIQLMRDENGLSKGYAFVEFSDSECAERAFSNMNGVELAGRPLKINNVTERDTTAMEYLDGEDTDIGVGMTPAARAQLMAKLSDGHNAGLAVPQVAGVAAGVPTASPCIMLSNMFDPMSESEPGWENDIRDDVLEECSQAGSVYHIHVDKLSQGNVYVKCSSAQVATAAFNRLNGRFFAGKQIVVQYIPEAAYNIKFPAAQNAFVPLQ</sequence>
<keyword evidence="8" id="KW-1185">Reference proteome</keyword>
<dbReference type="InterPro" id="IPR000504">
    <property type="entry name" value="RRM_dom"/>
</dbReference>
<keyword evidence="3 4" id="KW-0694">RNA-binding</keyword>
<reference evidence="7" key="1">
    <citation type="submission" date="2023-03" db="EMBL/GenBank/DDBJ databases">
        <authorList>
            <person name="Steffen K."/>
            <person name="Cardenas P."/>
        </authorList>
    </citation>
    <scope>NUCLEOTIDE SEQUENCE</scope>
</reference>
<dbReference type="Gene3D" id="3.30.70.330">
    <property type="match status" value="3"/>
</dbReference>
<evidence type="ECO:0000256" key="3">
    <source>
        <dbReference type="ARBA" id="ARBA00022884"/>
    </source>
</evidence>
<protein>
    <submittedName>
        <fullName evidence="7">RNA-binding protein 39</fullName>
    </submittedName>
</protein>
<dbReference type="GO" id="GO:0005634">
    <property type="term" value="C:nucleus"/>
    <property type="evidence" value="ECO:0007669"/>
    <property type="project" value="InterPro"/>
</dbReference>
<dbReference type="Pfam" id="PF00076">
    <property type="entry name" value="RRM_1"/>
    <property type="match status" value="2"/>
</dbReference>
<dbReference type="InterPro" id="IPR035979">
    <property type="entry name" value="RBD_domain_sf"/>
</dbReference>
<dbReference type="CDD" id="cd12284">
    <property type="entry name" value="RRM2_RBM23_RBM39"/>
    <property type="match status" value="1"/>
</dbReference>
<name>A0AA35R5I8_GEOBA</name>
<feature type="compositionally biased region" description="Basic residues" evidence="5">
    <location>
        <begin position="40"/>
        <end position="80"/>
    </location>
</feature>
<evidence type="ECO:0000259" key="6">
    <source>
        <dbReference type="PROSITE" id="PS50102"/>
    </source>
</evidence>
<feature type="region of interest" description="Disordered" evidence="5">
    <location>
        <begin position="1"/>
        <end position="84"/>
    </location>
</feature>
<organism evidence="7 8">
    <name type="scientific">Geodia barretti</name>
    <name type="common">Barrett's horny sponge</name>
    <dbReference type="NCBI Taxonomy" id="519541"/>
    <lineage>
        <taxon>Eukaryota</taxon>
        <taxon>Metazoa</taxon>
        <taxon>Porifera</taxon>
        <taxon>Demospongiae</taxon>
        <taxon>Heteroscleromorpha</taxon>
        <taxon>Tetractinellida</taxon>
        <taxon>Astrophorina</taxon>
        <taxon>Geodiidae</taxon>
        <taxon>Geodia</taxon>
    </lineage>
</organism>
<dbReference type="SUPFAM" id="SSF54928">
    <property type="entry name" value="RNA-binding domain, RBD"/>
    <property type="match status" value="3"/>
</dbReference>
<dbReference type="InterPro" id="IPR012677">
    <property type="entry name" value="Nucleotide-bd_a/b_plait_sf"/>
</dbReference>
<evidence type="ECO:0000313" key="7">
    <source>
        <dbReference type="EMBL" id="CAI8005137.1"/>
    </source>
</evidence>
<dbReference type="GO" id="GO:0006397">
    <property type="term" value="P:mRNA processing"/>
    <property type="evidence" value="ECO:0007669"/>
    <property type="project" value="InterPro"/>
</dbReference>
<dbReference type="GO" id="GO:0003723">
    <property type="term" value="F:RNA binding"/>
    <property type="evidence" value="ECO:0007669"/>
    <property type="project" value="UniProtKB-UniRule"/>
</dbReference>
<dbReference type="Pfam" id="PF15519">
    <property type="entry name" value="RBM39linker"/>
    <property type="match status" value="1"/>
</dbReference>
<dbReference type="InterPro" id="IPR006509">
    <property type="entry name" value="RBM39_SF"/>
</dbReference>
<feature type="region of interest" description="Disordered" evidence="5">
    <location>
        <begin position="101"/>
        <end position="162"/>
    </location>
</feature>
<feature type="domain" description="RRM" evidence="6">
    <location>
        <begin position="281"/>
        <end position="358"/>
    </location>
</feature>
<keyword evidence="2" id="KW-0677">Repeat</keyword>
<dbReference type="EMBL" id="CASHTH010000577">
    <property type="protein sequence ID" value="CAI8005137.1"/>
    <property type="molecule type" value="Genomic_DNA"/>
</dbReference>
<evidence type="ECO:0000313" key="8">
    <source>
        <dbReference type="Proteomes" id="UP001174909"/>
    </source>
</evidence>
<evidence type="ECO:0000256" key="5">
    <source>
        <dbReference type="SAM" id="MobiDB-lite"/>
    </source>
</evidence>
<dbReference type="CDD" id="cd12283">
    <property type="entry name" value="RRM1_RBM39_like"/>
    <property type="match status" value="1"/>
</dbReference>
<evidence type="ECO:0000256" key="4">
    <source>
        <dbReference type="PROSITE-ProRule" id="PRU00176"/>
    </source>
</evidence>
<dbReference type="Proteomes" id="UP001174909">
    <property type="component" value="Unassembled WGS sequence"/>
</dbReference>
<evidence type="ECO:0000256" key="1">
    <source>
        <dbReference type="ARBA" id="ARBA00022553"/>
    </source>
</evidence>
<gene>
    <name evidence="7" type="ORF">GBAR_LOCUS4075</name>
</gene>
<feature type="compositionally biased region" description="Basic and acidic residues" evidence="5">
    <location>
        <begin position="27"/>
        <end position="39"/>
    </location>
</feature>
<comment type="caution">
    <text evidence="7">The sequence shown here is derived from an EMBL/GenBank/DDBJ whole genome shotgun (WGS) entry which is preliminary data.</text>
</comment>
<feature type="compositionally biased region" description="Basic residues" evidence="5">
    <location>
        <begin position="119"/>
        <end position="129"/>
    </location>
</feature>
<dbReference type="CDD" id="cd12285">
    <property type="entry name" value="RRM3_RBM39_like"/>
    <property type="match status" value="1"/>
</dbReference>
<feature type="domain" description="RRM" evidence="6">
    <location>
        <begin position="164"/>
        <end position="262"/>
    </location>
</feature>
<dbReference type="InterPro" id="IPR029123">
    <property type="entry name" value="RBM39_linker"/>
</dbReference>
<keyword evidence="1" id="KW-0597">Phosphoprotein</keyword>